<keyword evidence="3 4" id="KW-0326">Glycosidase</keyword>
<dbReference type="RefSeq" id="WP_013765544.1">
    <property type="nucleotide sequence ID" value="NC_015510.1"/>
</dbReference>
<dbReference type="PANTHER" id="PTHR31339">
    <property type="entry name" value="PECTIN LYASE-RELATED"/>
    <property type="match status" value="1"/>
</dbReference>
<evidence type="ECO:0000313" key="7">
    <source>
        <dbReference type="Proteomes" id="UP000008461"/>
    </source>
</evidence>
<dbReference type="GO" id="GO:0004650">
    <property type="term" value="F:polygalacturonase activity"/>
    <property type="evidence" value="ECO:0007669"/>
    <property type="project" value="InterPro"/>
</dbReference>
<organism evidence="6 7">
    <name type="scientific">Haliscomenobacter hydrossis (strain ATCC 27775 / DSM 1100 / LMG 10767 / O)</name>
    <dbReference type="NCBI Taxonomy" id="760192"/>
    <lineage>
        <taxon>Bacteria</taxon>
        <taxon>Pseudomonadati</taxon>
        <taxon>Bacteroidota</taxon>
        <taxon>Saprospiria</taxon>
        <taxon>Saprospirales</taxon>
        <taxon>Haliscomenobacteraceae</taxon>
        <taxon>Haliscomenobacter</taxon>
    </lineage>
</organism>
<keyword evidence="5" id="KW-0732">Signal</keyword>
<dbReference type="eggNOG" id="COG5434">
    <property type="taxonomic scope" value="Bacteria"/>
</dbReference>
<name>F4KQM8_HALH1</name>
<dbReference type="InterPro" id="IPR011050">
    <property type="entry name" value="Pectin_lyase_fold/virulence"/>
</dbReference>
<keyword evidence="7" id="KW-1185">Reference proteome</keyword>
<evidence type="ECO:0000313" key="6">
    <source>
        <dbReference type="EMBL" id="AEE51001.1"/>
    </source>
</evidence>
<dbReference type="InterPro" id="IPR006626">
    <property type="entry name" value="PbH1"/>
</dbReference>
<keyword evidence="2 4" id="KW-0378">Hydrolase</keyword>
<sequence>MLLKNLHLYLLFPVLLLLSSTTPPPSKSLKITSFGAIADGITNNVVAIQKAIDKVSKSGGGKVIIPPGNFMSGTVFLKTGVTLHLELGARLLGPTNRNDYAKVADRPAVVMAENQHHIGISGQGIIDGQGQELMLDIFKKLRSGEMVQDTIWKVKRPGGRTMVLNFKSCSDIHISGITLKNASDWVQDYRECSNLIIDGITVQSTAYWNNDGLDITDSKNVRISNCFINSTDDAICLKSENPALGCENVYIENCTLRSSANALKFGTRSDGGFRKITVRNLTIFDTYRSAIALESVDGGDLTDIDIQHINAKNTGNAIFIRLGQRTEGKASTLKGVYIAHVKVEVPLYKPDQGYPIEGPPDHLRPGEDKMPKRPSHFHIYGHPFLPYNLIPSSIVGLPGHPVQNVTLEDIEITYGGRAKKEIAHIPLDKITSVPENPKAYPDFSMFGELPAWGFYLRHAEGIKIKGMKLRYIDDDFRPALVLDDVNNSEFDGVEVLTAKEMPVVVLNRSEVVLKGLKMPVGVEMGVRKSGYE</sequence>
<reference evidence="6 7" key="1">
    <citation type="journal article" date="2011" name="Stand. Genomic Sci.">
        <title>Complete genome sequence of Haliscomenobacter hydrossis type strain (O).</title>
        <authorList>
            <consortium name="US DOE Joint Genome Institute (JGI-PGF)"/>
            <person name="Daligault H."/>
            <person name="Lapidus A."/>
            <person name="Zeytun A."/>
            <person name="Nolan M."/>
            <person name="Lucas S."/>
            <person name="Del Rio T.G."/>
            <person name="Tice H."/>
            <person name="Cheng J.F."/>
            <person name="Tapia R."/>
            <person name="Han C."/>
            <person name="Goodwin L."/>
            <person name="Pitluck S."/>
            <person name="Liolios K."/>
            <person name="Pagani I."/>
            <person name="Ivanova N."/>
            <person name="Huntemann M."/>
            <person name="Mavromatis K."/>
            <person name="Mikhailova N."/>
            <person name="Pati A."/>
            <person name="Chen A."/>
            <person name="Palaniappan K."/>
            <person name="Land M."/>
            <person name="Hauser L."/>
            <person name="Brambilla E.M."/>
            <person name="Rohde M."/>
            <person name="Verbarg S."/>
            <person name="Goker M."/>
            <person name="Bristow J."/>
            <person name="Eisen J.A."/>
            <person name="Markowitz V."/>
            <person name="Hugenholtz P."/>
            <person name="Kyrpides N.C."/>
            <person name="Klenk H.P."/>
            <person name="Woyke T."/>
        </authorList>
    </citation>
    <scope>NUCLEOTIDE SEQUENCE [LARGE SCALE GENOMIC DNA]</scope>
    <source>
        <strain evidence="7">ATCC 27775 / DSM 1100 / LMG 10767 / O</strain>
    </source>
</reference>
<dbReference type="OrthoDB" id="9795222at2"/>
<dbReference type="Pfam" id="PF00295">
    <property type="entry name" value="Glyco_hydro_28"/>
    <property type="match status" value="1"/>
</dbReference>
<reference key="2">
    <citation type="submission" date="2011-04" db="EMBL/GenBank/DDBJ databases">
        <title>Complete sequence of chromosome of Haliscomenobacter hydrossis DSM 1100.</title>
        <authorList>
            <consortium name="US DOE Joint Genome Institute (JGI-PGF)"/>
            <person name="Lucas S."/>
            <person name="Han J."/>
            <person name="Lapidus A."/>
            <person name="Bruce D."/>
            <person name="Goodwin L."/>
            <person name="Pitluck S."/>
            <person name="Peters L."/>
            <person name="Kyrpides N."/>
            <person name="Mavromatis K."/>
            <person name="Ivanova N."/>
            <person name="Ovchinnikova G."/>
            <person name="Pagani I."/>
            <person name="Daligault H."/>
            <person name="Detter J.C."/>
            <person name="Han C."/>
            <person name="Land M."/>
            <person name="Hauser L."/>
            <person name="Markowitz V."/>
            <person name="Cheng J.-F."/>
            <person name="Hugenholtz P."/>
            <person name="Woyke T."/>
            <person name="Wu D."/>
            <person name="Verbarg S."/>
            <person name="Frueling A."/>
            <person name="Brambilla E."/>
            <person name="Klenk H.-P."/>
            <person name="Eisen J.A."/>
        </authorList>
    </citation>
    <scope>NUCLEOTIDE SEQUENCE</scope>
    <source>
        <strain>DSM 1100</strain>
    </source>
</reference>
<dbReference type="KEGG" id="hhy:Halhy_3139"/>
<protein>
    <submittedName>
        <fullName evidence="6">Glycoside hydrolase family 28</fullName>
    </submittedName>
</protein>
<accession>F4KQM8</accession>
<dbReference type="GO" id="GO:0005975">
    <property type="term" value="P:carbohydrate metabolic process"/>
    <property type="evidence" value="ECO:0007669"/>
    <property type="project" value="InterPro"/>
</dbReference>
<evidence type="ECO:0000256" key="1">
    <source>
        <dbReference type="ARBA" id="ARBA00008834"/>
    </source>
</evidence>
<proteinExistence type="inferred from homology"/>
<dbReference type="Proteomes" id="UP000008461">
    <property type="component" value="Chromosome"/>
</dbReference>
<comment type="similarity">
    <text evidence="1 4">Belongs to the glycosyl hydrolase 28 family.</text>
</comment>
<evidence type="ECO:0000256" key="2">
    <source>
        <dbReference type="ARBA" id="ARBA00022801"/>
    </source>
</evidence>
<dbReference type="HOGENOM" id="CLU_016031_8_4_10"/>
<dbReference type="Gene3D" id="2.160.20.10">
    <property type="entry name" value="Single-stranded right-handed beta-helix, Pectin lyase-like"/>
    <property type="match status" value="1"/>
</dbReference>
<dbReference type="InterPro" id="IPR051801">
    <property type="entry name" value="GH28_Enzymes"/>
</dbReference>
<dbReference type="AlphaFoldDB" id="F4KQM8"/>
<dbReference type="STRING" id="760192.Halhy_3139"/>
<dbReference type="EMBL" id="CP002691">
    <property type="protein sequence ID" value="AEE51001.1"/>
    <property type="molecule type" value="Genomic_DNA"/>
</dbReference>
<feature type="chain" id="PRO_5003311907" evidence="5">
    <location>
        <begin position="20"/>
        <end position="532"/>
    </location>
</feature>
<gene>
    <name evidence="6" type="ordered locus">Halhy_3139</name>
</gene>
<dbReference type="InterPro" id="IPR012334">
    <property type="entry name" value="Pectin_lyas_fold"/>
</dbReference>
<evidence type="ECO:0000256" key="3">
    <source>
        <dbReference type="ARBA" id="ARBA00023295"/>
    </source>
</evidence>
<feature type="signal peptide" evidence="5">
    <location>
        <begin position="1"/>
        <end position="19"/>
    </location>
</feature>
<evidence type="ECO:0000256" key="5">
    <source>
        <dbReference type="SAM" id="SignalP"/>
    </source>
</evidence>
<evidence type="ECO:0000256" key="4">
    <source>
        <dbReference type="RuleBase" id="RU361169"/>
    </source>
</evidence>
<dbReference type="InterPro" id="IPR000743">
    <property type="entry name" value="Glyco_hydro_28"/>
</dbReference>
<dbReference type="SUPFAM" id="SSF51126">
    <property type="entry name" value="Pectin lyase-like"/>
    <property type="match status" value="1"/>
</dbReference>
<dbReference type="PANTHER" id="PTHR31339:SF9">
    <property type="entry name" value="PLASMIN AND FIBRONECTIN-BINDING PROTEIN A"/>
    <property type="match status" value="1"/>
</dbReference>
<dbReference type="SMART" id="SM00710">
    <property type="entry name" value="PbH1"/>
    <property type="match status" value="7"/>
</dbReference>